<dbReference type="KEGG" id="ctb:CTL0231A"/>
<proteinExistence type="predicted"/>
<sequence>MFFLSKNLSVIALSYPFNSSAKLLHRNSFSSKVFSLLLVPRDSGSAIISPSSS</sequence>
<name>A0A0H3MB15_CHLT2</name>
<evidence type="ECO:0000313" key="2">
    <source>
        <dbReference type="Proteomes" id="UP000000795"/>
    </source>
</evidence>
<gene>
    <name evidence="1" type="ORF">CTL0231A</name>
</gene>
<reference evidence="1" key="1">
    <citation type="journal article" date="2008" name="Genome Res.">
        <title>Chlamydia trachomatis: genome sequence analysis of lymphogranuloma venereum isolates.</title>
        <authorList>
            <person name="Thomson N.R."/>
            <person name="Holden M.T."/>
            <person name="Carder C."/>
            <person name="Lennard N."/>
            <person name="Lockey S.J."/>
            <person name="Marsh P."/>
            <person name="Skipp P."/>
            <person name="O'Connor C.D."/>
            <person name="Goodhead I."/>
            <person name="Norbertzcak H."/>
            <person name="Harris B."/>
            <person name="Ormond D."/>
            <person name="Rance R."/>
            <person name="Quail M.A."/>
            <person name="Parkhill J."/>
            <person name="Stephens R.S."/>
            <person name="Clarke I.N."/>
        </authorList>
    </citation>
    <scope>NUCLEOTIDE SEQUENCE [LARGE SCALE GENOMIC DNA]</scope>
    <source>
        <strain evidence="1">434/Bu</strain>
        <strain evidence="2">434/Bu / ATCC VR-902B</strain>
    </source>
</reference>
<organism evidence="1">
    <name type="scientific">Chlamydia trachomatis serovar L2 (strain ATCC VR-902B / DSM 19102 / 434/Bu)</name>
    <dbReference type="NCBI Taxonomy" id="471472"/>
    <lineage>
        <taxon>Bacteria</taxon>
        <taxon>Pseudomonadati</taxon>
        <taxon>Chlamydiota</taxon>
        <taxon>Chlamydiia</taxon>
        <taxon>Chlamydiales</taxon>
        <taxon>Chlamydiaceae</taxon>
        <taxon>Chlamydia/Chlamydophila group</taxon>
        <taxon>Chlamydia</taxon>
    </lineage>
</organism>
<dbReference type="Proteomes" id="UP001154402">
    <property type="component" value="Chromosome"/>
</dbReference>
<evidence type="ECO:0000313" key="1">
    <source>
        <dbReference type="EMBL" id="CAP03674.1"/>
    </source>
</evidence>
<dbReference type="EMBL" id="AM884176">
    <property type="protein sequence ID" value="CAP03674.1"/>
    <property type="molecule type" value="Genomic_DNA"/>
</dbReference>
<dbReference type="HOGENOM" id="CLU_3059901_0_0_0"/>
<dbReference type="AlphaFoldDB" id="A0A0H3MB15"/>
<accession>A0A0H3MB15</accession>
<protein>
    <submittedName>
        <fullName evidence="1">Uncharacterized protein</fullName>
    </submittedName>
</protein>